<keyword evidence="2" id="KW-0049">Antioxidant</keyword>
<dbReference type="PANTHER" id="PTHR43110">
    <property type="entry name" value="THIOL PEROXIDASE"/>
    <property type="match status" value="1"/>
</dbReference>
<dbReference type="InterPro" id="IPR050455">
    <property type="entry name" value="Tpx_Peroxidase_subfamily"/>
</dbReference>
<dbReference type="Gene3D" id="3.40.30.10">
    <property type="entry name" value="Glutaredoxin"/>
    <property type="match status" value="1"/>
</dbReference>
<dbReference type="RefSeq" id="WP_129687607.1">
    <property type="nucleotide sequence ID" value="NZ_LR214970.1"/>
</dbReference>
<name>A0A449A909_9BACT</name>
<keyword evidence="3 7" id="KW-0560">Oxidoreductase</keyword>
<feature type="domain" description="Thioredoxin" evidence="6">
    <location>
        <begin position="21"/>
        <end position="168"/>
    </location>
</feature>
<dbReference type="InterPro" id="IPR002065">
    <property type="entry name" value="TPX"/>
</dbReference>
<accession>A0A449A909</accession>
<dbReference type="EC" id="1.11.1.-" evidence="7"/>
<dbReference type="EMBL" id="LR214970">
    <property type="protein sequence ID" value="VEU60680.1"/>
    <property type="molecule type" value="Genomic_DNA"/>
</dbReference>
<evidence type="ECO:0000256" key="3">
    <source>
        <dbReference type="ARBA" id="ARBA00023002"/>
    </source>
</evidence>
<reference evidence="7 8" key="1">
    <citation type="submission" date="2019-01" db="EMBL/GenBank/DDBJ databases">
        <authorList>
            <consortium name="Pathogen Informatics"/>
        </authorList>
    </citation>
    <scope>NUCLEOTIDE SEQUENCE [LARGE SCALE GENOMIC DNA]</scope>
    <source>
        <strain evidence="7 8">NCTC10122</strain>
    </source>
</reference>
<evidence type="ECO:0000256" key="4">
    <source>
        <dbReference type="ARBA" id="ARBA00023157"/>
    </source>
</evidence>
<proteinExistence type="predicted"/>
<dbReference type="Pfam" id="PF08534">
    <property type="entry name" value="Redoxin"/>
    <property type="match status" value="1"/>
</dbReference>
<dbReference type="PANTHER" id="PTHR43110:SF1">
    <property type="entry name" value="THIOL PEROXIDASE"/>
    <property type="match status" value="1"/>
</dbReference>
<organism evidence="7 8">
    <name type="scientific">Mycoplasmopsis bovigenitalium</name>
    <dbReference type="NCBI Taxonomy" id="2112"/>
    <lineage>
        <taxon>Bacteria</taxon>
        <taxon>Bacillati</taxon>
        <taxon>Mycoplasmatota</taxon>
        <taxon>Mycoplasmoidales</taxon>
        <taxon>Metamycoplasmataceae</taxon>
        <taxon>Mycoplasmopsis</taxon>
    </lineage>
</organism>
<evidence type="ECO:0000256" key="1">
    <source>
        <dbReference type="ARBA" id="ARBA00022559"/>
    </source>
</evidence>
<sequence length="168" mass="18707">MNKRQETTFVSNPVTLLGNKLSVGDKAPDFTCLNGELQPVSLSDFKGKNKIISVVPSIDTGVCELQTIRFNKEASSLENSVVLTISCDLPFAQNRFCAAKEIKDLQVLSDHKDLSFGYAYGFTIEELRLLNRGIVVIDKENKIAHIEYVKENKNHPDYDKAISVAKSL</sequence>
<dbReference type="PROSITE" id="PS51352">
    <property type="entry name" value="THIOREDOXIN_2"/>
    <property type="match status" value="1"/>
</dbReference>
<gene>
    <name evidence="7" type="primary">tpx</name>
    <name evidence="7" type="ORF">NCTC10122_00278</name>
</gene>
<dbReference type="InterPro" id="IPR018219">
    <property type="entry name" value="Tpx_CS"/>
</dbReference>
<keyword evidence="5" id="KW-0676">Redox-active center</keyword>
<dbReference type="CDD" id="cd03014">
    <property type="entry name" value="PRX_Atyp2cys"/>
    <property type="match status" value="1"/>
</dbReference>
<evidence type="ECO:0000256" key="2">
    <source>
        <dbReference type="ARBA" id="ARBA00022862"/>
    </source>
</evidence>
<keyword evidence="4" id="KW-1015">Disulfide bond</keyword>
<dbReference type="NCBIfam" id="NF001808">
    <property type="entry name" value="PRK00522.1"/>
    <property type="match status" value="1"/>
</dbReference>
<evidence type="ECO:0000313" key="8">
    <source>
        <dbReference type="Proteomes" id="UP000290942"/>
    </source>
</evidence>
<dbReference type="Proteomes" id="UP000290942">
    <property type="component" value="Chromosome"/>
</dbReference>
<evidence type="ECO:0000256" key="5">
    <source>
        <dbReference type="ARBA" id="ARBA00023284"/>
    </source>
</evidence>
<evidence type="ECO:0000259" key="6">
    <source>
        <dbReference type="PROSITE" id="PS51352"/>
    </source>
</evidence>
<dbReference type="SUPFAM" id="SSF52833">
    <property type="entry name" value="Thioredoxin-like"/>
    <property type="match status" value="1"/>
</dbReference>
<protein>
    <submittedName>
        <fullName evidence="7">Thiol peroxidase</fullName>
        <ecNumber evidence="7">1.11.1.-</ecNumber>
    </submittedName>
</protein>
<dbReference type="AlphaFoldDB" id="A0A449A909"/>
<evidence type="ECO:0000313" key="7">
    <source>
        <dbReference type="EMBL" id="VEU60680.1"/>
    </source>
</evidence>
<dbReference type="InterPro" id="IPR036249">
    <property type="entry name" value="Thioredoxin-like_sf"/>
</dbReference>
<dbReference type="PROSITE" id="PS01265">
    <property type="entry name" value="TPX"/>
    <property type="match status" value="1"/>
</dbReference>
<dbReference type="InterPro" id="IPR013740">
    <property type="entry name" value="Redoxin"/>
</dbReference>
<dbReference type="InterPro" id="IPR013766">
    <property type="entry name" value="Thioredoxin_domain"/>
</dbReference>
<keyword evidence="1 7" id="KW-0575">Peroxidase</keyword>
<dbReference type="GO" id="GO:0008379">
    <property type="term" value="F:thioredoxin peroxidase activity"/>
    <property type="evidence" value="ECO:0007669"/>
    <property type="project" value="InterPro"/>
</dbReference>